<keyword evidence="4" id="KW-0732">Signal</keyword>
<dbReference type="PROSITE" id="PS00222">
    <property type="entry name" value="IGFBP_N_1"/>
    <property type="match status" value="1"/>
</dbReference>
<dbReference type="GO" id="GO:0005178">
    <property type="term" value="F:integrin binding"/>
    <property type="evidence" value="ECO:0007669"/>
    <property type="project" value="TreeGrafter"/>
</dbReference>
<dbReference type="GO" id="GO:0007165">
    <property type="term" value="P:signal transduction"/>
    <property type="evidence" value="ECO:0007669"/>
    <property type="project" value="InterPro"/>
</dbReference>
<dbReference type="SMART" id="SM00209">
    <property type="entry name" value="TSP1"/>
    <property type="match status" value="1"/>
</dbReference>
<dbReference type="InterPro" id="IPR006207">
    <property type="entry name" value="Cys_knot_C"/>
</dbReference>
<evidence type="ECO:0000259" key="7">
    <source>
        <dbReference type="PROSITE" id="PS01225"/>
    </source>
</evidence>
<keyword evidence="3" id="KW-0964">Secreted</keyword>
<evidence type="ECO:0000259" key="9">
    <source>
        <dbReference type="PROSITE" id="PS51323"/>
    </source>
</evidence>
<dbReference type="SUPFAM" id="SSF57603">
    <property type="entry name" value="FnI-like domain"/>
    <property type="match status" value="1"/>
</dbReference>
<dbReference type="GO" id="GO:0008201">
    <property type="term" value="F:heparin binding"/>
    <property type="evidence" value="ECO:0007669"/>
    <property type="project" value="TreeGrafter"/>
</dbReference>
<evidence type="ECO:0000256" key="6">
    <source>
        <dbReference type="PROSITE-ProRule" id="PRU00039"/>
    </source>
</evidence>
<evidence type="ECO:0000259" key="8">
    <source>
        <dbReference type="PROSITE" id="PS50184"/>
    </source>
</evidence>
<evidence type="ECO:0000256" key="2">
    <source>
        <dbReference type="ARBA" id="ARBA00008125"/>
    </source>
</evidence>
<comment type="subcellular location">
    <subcellularLocation>
        <location evidence="1">Secreted</location>
    </subcellularLocation>
</comment>
<feature type="domain" description="CTCK" evidence="7">
    <location>
        <begin position="271"/>
        <end position="348"/>
    </location>
</feature>
<gene>
    <name evidence="10" type="ORF">JTE90_017868</name>
</gene>
<dbReference type="SUPFAM" id="SSF57184">
    <property type="entry name" value="Growth factor receptor domain"/>
    <property type="match status" value="1"/>
</dbReference>
<dbReference type="InterPro" id="IPR000867">
    <property type="entry name" value="IGFBP-like"/>
</dbReference>
<reference evidence="10 11" key="1">
    <citation type="journal article" date="2022" name="Nat. Ecol. Evol.">
        <title>A masculinizing supergene underlies an exaggerated male reproductive morph in a spider.</title>
        <authorList>
            <person name="Hendrickx F."/>
            <person name="De Corte Z."/>
            <person name="Sonet G."/>
            <person name="Van Belleghem S.M."/>
            <person name="Kostlbacher S."/>
            <person name="Vangestel C."/>
        </authorList>
    </citation>
    <scope>NUCLEOTIDE SEQUENCE [LARGE SCALE GENOMIC DNA]</scope>
    <source>
        <strain evidence="10">W744_W776</strain>
    </source>
</reference>
<sequence length="348" mass="39045">MYEHLYEYLLCPVSSDDVKSQYEVVLGDWSSNPQVKSIYNYEPDSAIQMLGSPGRTFRCPEQCSCPEYPRCQDGVPVVVDGCGCCPVCARQQGDVCNSVHVCDATRKLQCTYVDSFFTTGICRVRRGQGCHVGDRDYRDGDTFKLDCRTQCTCQNGTYGCVSLCPQESVHPSAECHRPRLVEVQNGGCCREWMCESTLLEDRRKHCQTYTGDWTPCSTTCGMGVSSRISNANPECQLKNETRLCMLRPCPKPGEEDMGKGNGHHVRRNHVCRATMRGSSPIRLTAEGNCTSLEPLLPKFCGHCTDRHCCLPKVTTNRKVQFQCDDEEGHILVQKDFMWILKCDCSTAC</sequence>
<dbReference type="SUPFAM" id="SSF82895">
    <property type="entry name" value="TSP-1 type 1 repeat"/>
    <property type="match status" value="1"/>
</dbReference>
<dbReference type="PANTHER" id="PTHR11348:SF17">
    <property type="entry name" value="CCN"/>
    <property type="match status" value="1"/>
</dbReference>
<feature type="domain" description="VWFC" evidence="8">
    <location>
        <begin position="128"/>
        <end position="195"/>
    </location>
</feature>
<dbReference type="GO" id="GO:0007155">
    <property type="term" value="P:cell adhesion"/>
    <property type="evidence" value="ECO:0007669"/>
    <property type="project" value="TreeGrafter"/>
</dbReference>
<dbReference type="PROSITE" id="PS01225">
    <property type="entry name" value="CTCK_2"/>
    <property type="match status" value="1"/>
</dbReference>
<dbReference type="GO" id="GO:0005615">
    <property type="term" value="C:extracellular space"/>
    <property type="evidence" value="ECO:0007669"/>
    <property type="project" value="TreeGrafter"/>
</dbReference>
<evidence type="ECO:0000256" key="3">
    <source>
        <dbReference type="ARBA" id="ARBA00022525"/>
    </source>
</evidence>
<dbReference type="GO" id="GO:0031012">
    <property type="term" value="C:extracellular matrix"/>
    <property type="evidence" value="ECO:0007669"/>
    <property type="project" value="TreeGrafter"/>
</dbReference>
<dbReference type="InterPro" id="IPR009030">
    <property type="entry name" value="Growth_fac_rcpt_cys_sf"/>
</dbReference>
<accession>A0AAV6V3K8</accession>
<dbReference type="InterPro" id="IPR001007">
    <property type="entry name" value="VWF_dom"/>
</dbReference>
<keyword evidence="11" id="KW-1185">Reference proteome</keyword>
<evidence type="ECO:0000256" key="5">
    <source>
        <dbReference type="ARBA" id="ARBA00023157"/>
    </source>
</evidence>
<dbReference type="Proteomes" id="UP000827092">
    <property type="component" value="Unassembled WGS sequence"/>
</dbReference>
<dbReference type="SMART" id="SM00041">
    <property type="entry name" value="CT"/>
    <property type="match status" value="1"/>
</dbReference>
<dbReference type="PROSITE" id="PS50184">
    <property type="entry name" value="VWFC_2"/>
    <property type="match status" value="1"/>
</dbReference>
<dbReference type="InterPro" id="IPR017891">
    <property type="entry name" value="Insulin_GF-bd_Cys-rich_CS"/>
</dbReference>
<comment type="caution">
    <text evidence="6">Lacks conserved residue(s) required for the propagation of feature annotation.</text>
</comment>
<proteinExistence type="inferred from homology"/>
<dbReference type="InterPro" id="IPR050941">
    <property type="entry name" value="CCN"/>
</dbReference>
<name>A0AAV6V3K8_9ARAC</name>
<organism evidence="10 11">
    <name type="scientific">Oedothorax gibbosus</name>
    <dbReference type="NCBI Taxonomy" id="931172"/>
    <lineage>
        <taxon>Eukaryota</taxon>
        <taxon>Metazoa</taxon>
        <taxon>Ecdysozoa</taxon>
        <taxon>Arthropoda</taxon>
        <taxon>Chelicerata</taxon>
        <taxon>Arachnida</taxon>
        <taxon>Araneae</taxon>
        <taxon>Araneomorphae</taxon>
        <taxon>Entelegynae</taxon>
        <taxon>Araneoidea</taxon>
        <taxon>Linyphiidae</taxon>
        <taxon>Erigoninae</taxon>
        <taxon>Oedothorax</taxon>
    </lineage>
</organism>
<dbReference type="InterPro" id="IPR000884">
    <property type="entry name" value="TSP1_rpt"/>
</dbReference>
<evidence type="ECO:0000256" key="4">
    <source>
        <dbReference type="ARBA" id="ARBA00022729"/>
    </source>
</evidence>
<dbReference type="InterPro" id="IPR036383">
    <property type="entry name" value="TSP1_rpt_sf"/>
</dbReference>
<dbReference type="InterPro" id="IPR043973">
    <property type="entry name" value="TSP1_CCN"/>
</dbReference>
<evidence type="ECO:0000313" key="11">
    <source>
        <dbReference type="Proteomes" id="UP000827092"/>
    </source>
</evidence>
<comment type="caution">
    <text evidence="10">The sequence shown here is derived from an EMBL/GenBank/DDBJ whole genome shotgun (WGS) entry which is preliminary data.</text>
</comment>
<dbReference type="PROSITE" id="PS01208">
    <property type="entry name" value="VWFC_1"/>
    <property type="match status" value="1"/>
</dbReference>
<dbReference type="GO" id="GO:0045597">
    <property type="term" value="P:positive regulation of cell differentiation"/>
    <property type="evidence" value="ECO:0007669"/>
    <property type="project" value="TreeGrafter"/>
</dbReference>
<dbReference type="PANTHER" id="PTHR11348">
    <property type="entry name" value="CONNECTIVE TISSUE GROWTH FACTOR-RELATED"/>
    <property type="match status" value="1"/>
</dbReference>
<protein>
    <recommendedName>
        <fullName evidence="12">Connective tissue growth factor</fullName>
    </recommendedName>
</protein>
<dbReference type="SMART" id="SM00214">
    <property type="entry name" value="VWC"/>
    <property type="match status" value="1"/>
</dbReference>
<dbReference type="SMART" id="SM00121">
    <property type="entry name" value="IB"/>
    <property type="match status" value="1"/>
</dbReference>
<dbReference type="PROSITE" id="PS50092">
    <property type="entry name" value="TSP1"/>
    <property type="match status" value="1"/>
</dbReference>
<comment type="similarity">
    <text evidence="2">Belongs to the CCN family.</text>
</comment>
<dbReference type="Pfam" id="PF00219">
    <property type="entry name" value="IGFBP"/>
    <property type="match status" value="1"/>
</dbReference>
<feature type="domain" description="IGFBP N-terminal" evidence="9">
    <location>
        <begin position="55"/>
        <end position="125"/>
    </location>
</feature>
<evidence type="ECO:0000256" key="1">
    <source>
        <dbReference type="ARBA" id="ARBA00004613"/>
    </source>
</evidence>
<dbReference type="Pfam" id="PF19035">
    <property type="entry name" value="TSP1_CCN"/>
    <property type="match status" value="1"/>
</dbReference>
<evidence type="ECO:0008006" key="12">
    <source>
        <dbReference type="Google" id="ProtNLM"/>
    </source>
</evidence>
<dbReference type="AlphaFoldDB" id="A0AAV6V3K8"/>
<evidence type="ECO:0000313" key="10">
    <source>
        <dbReference type="EMBL" id="KAG8190603.1"/>
    </source>
</evidence>
<keyword evidence="5" id="KW-1015">Disulfide bond</keyword>
<dbReference type="PROSITE" id="PS51323">
    <property type="entry name" value="IGFBP_N_2"/>
    <property type="match status" value="1"/>
</dbReference>
<dbReference type="Gene3D" id="2.20.100.10">
    <property type="entry name" value="Thrombospondin type-1 (TSP1) repeat"/>
    <property type="match status" value="1"/>
</dbReference>
<dbReference type="EMBL" id="JAFNEN010000179">
    <property type="protein sequence ID" value="KAG8190603.1"/>
    <property type="molecule type" value="Genomic_DNA"/>
</dbReference>